<feature type="transmembrane region" description="Helical" evidence="7">
    <location>
        <begin position="255"/>
        <end position="275"/>
    </location>
</feature>
<dbReference type="Proteomes" id="UP000033393">
    <property type="component" value="Unassembled WGS sequence"/>
</dbReference>
<feature type="transmembrane region" description="Helical" evidence="7">
    <location>
        <begin position="378"/>
        <end position="396"/>
    </location>
</feature>
<dbReference type="EMBL" id="JYJG01000517">
    <property type="protein sequence ID" value="KJK33588.1"/>
    <property type="molecule type" value="Genomic_DNA"/>
</dbReference>
<evidence type="ECO:0000313" key="9">
    <source>
        <dbReference type="EMBL" id="KJK33588.1"/>
    </source>
</evidence>
<evidence type="ECO:0000256" key="7">
    <source>
        <dbReference type="SAM" id="Phobius"/>
    </source>
</evidence>
<protein>
    <submittedName>
        <fullName evidence="9">MFS transporter</fullName>
    </submittedName>
</protein>
<feature type="transmembrane region" description="Helical" evidence="7">
    <location>
        <begin position="349"/>
        <end position="372"/>
    </location>
</feature>
<name>A0A0F0GBR8_LENAE</name>
<feature type="transmembrane region" description="Helical" evidence="7">
    <location>
        <begin position="36"/>
        <end position="57"/>
    </location>
</feature>
<evidence type="ECO:0000313" key="10">
    <source>
        <dbReference type="Proteomes" id="UP000033393"/>
    </source>
</evidence>
<feature type="transmembrane region" description="Helical" evidence="7">
    <location>
        <begin position="78"/>
        <end position="101"/>
    </location>
</feature>
<proteinExistence type="predicted"/>
<dbReference type="InterPro" id="IPR020846">
    <property type="entry name" value="MFS_dom"/>
</dbReference>
<feature type="transmembrane region" description="Helical" evidence="7">
    <location>
        <begin position="227"/>
        <end position="249"/>
    </location>
</feature>
<sequence>MKLWAANTSSALGTGLVTIAAPLFVASQTSDPLTVSAISIAIWLPWLLFTLPGGVLVDRVDRRRLMIRLDWARVVVMGVLGTSMLLGHAPLWLLFLSLFVIETGEVLFRSAGQSMVPAVVPHQMLERANGWLIGGVTTTQQMIAGPLGGFLFLVAASIPFLVNASTYAVSAVLIALIPGTFRAAGKEAETPGPAKAGLKENLASVKADIAESFRFLLGQPMLRTMSVLIGILNITLIGAGSVLVLLATQRLGLSSIGYGVLITCMAVGGVLGSIFGDRLVKRVTATWTIRIGLLVEAATHLTLATSLNQYVVGFALFALGVHCALWVMVGNSLRQRLTPPALMGRSASLNLFIVFGGNAVGALLGGVLAKQFGITAPYWLGFVVAAVVAVSTWRVFTPAAVARAYETPAHLREEQDAGR</sequence>
<dbReference type="AlphaFoldDB" id="A0A0F0GBR8"/>
<accession>A0A0F0GBR8</accession>
<evidence type="ECO:0000256" key="4">
    <source>
        <dbReference type="ARBA" id="ARBA00022692"/>
    </source>
</evidence>
<dbReference type="Pfam" id="PF05977">
    <property type="entry name" value="MFS_3"/>
    <property type="match status" value="1"/>
</dbReference>
<dbReference type="GO" id="GO:0005886">
    <property type="term" value="C:plasma membrane"/>
    <property type="evidence" value="ECO:0007669"/>
    <property type="project" value="UniProtKB-SubCell"/>
</dbReference>
<feature type="transmembrane region" description="Helical" evidence="7">
    <location>
        <begin position="310"/>
        <end position="329"/>
    </location>
</feature>
<dbReference type="PROSITE" id="PS50850">
    <property type="entry name" value="MFS"/>
    <property type="match status" value="1"/>
</dbReference>
<feature type="transmembrane region" description="Helical" evidence="7">
    <location>
        <begin position="150"/>
        <end position="177"/>
    </location>
</feature>
<organism evidence="9 10">
    <name type="scientific">Lentzea aerocolonigenes</name>
    <name type="common">Lechevalieria aerocolonigenes</name>
    <name type="synonym">Saccharothrix aerocolonigenes</name>
    <dbReference type="NCBI Taxonomy" id="68170"/>
    <lineage>
        <taxon>Bacteria</taxon>
        <taxon>Bacillati</taxon>
        <taxon>Actinomycetota</taxon>
        <taxon>Actinomycetes</taxon>
        <taxon>Pseudonocardiales</taxon>
        <taxon>Pseudonocardiaceae</taxon>
        <taxon>Lentzea</taxon>
    </lineage>
</organism>
<dbReference type="PANTHER" id="PTHR23513:SF6">
    <property type="entry name" value="MAJOR FACILITATOR SUPERFAMILY ASSOCIATED DOMAIN-CONTAINING PROTEIN"/>
    <property type="match status" value="1"/>
</dbReference>
<evidence type="ECO:0000256" key="5">
    <source>
        <dbReference type="ARBA" id="ARBA00022989"/>
    </source>
</evidence>
<gene>
    <name evidence="9" type="ORF">UK23_45540</name>
</gene>
<evidence type="ECO:0000256" key="6">
    <source>
        <dbReference type="ARBA" id="ARBA00023136"/>
    </source>
</evidence>
<keyword evidence="4 7" id="KW-0812">Transmembrane</keyword>
<comment type="caution">
    <text evidence="9">The sequence shown here is derived from an EMBL/GenBank/DDBJ whole genome shotgun (WGS) entry which is preliminary data.</text>
</comment>
<dbReference type="GO" id="GO:0022857">
    <property type="term" value="F:transmembrane transporter activity"/>
    <property type="evidence" value="ECO:0007669"/>
    <property type="project" value="InterPro"/>
</dbReference>
<dbReference type="InterPro" id="IPR036259">
    <property type="entry name" value="MFS_trans_sf"/>
</dbReference>
<dbReference type="Gene3D" id="1.20.1250.20">
    <property type="entry name" value="MFS general substrate transporter like domains"/>
    <property type="match status" value="1"/>
</dbReference>
<dbReference type="PATRIC" id="fig|68170.10.peg.2525"/>
<evidence type="ECO:0000256" key="2">
    <source>
        <dbReference type="ARBA" id="ARBA00022448"/>
    </source>
</evidence>
<reference evidence="9 10" key="1">
    <citation type="submission" date="2015-02" db="EMBL/GenBank/DDBJ databases">
        <authorList>
            <person name="Ju K.-S."/>
            <person name="Doroghazi J.R."/>
            <person name="Metcalf W."/>
        </authorList>
    </citation>
    <scope>NUCLEOTIDE SEQUENCE [LARGE SCALE GENOMIC DNA]</scope>
    <source>
        <strain evidence="9 10">NRRL B-16140</strain>
    </source>
</reference>
<keyword evidence="5 7" id="KW-1133">Transmembrane helix</keyword>
<keyword evidence="3" id="KW-1003">Cell membrane</keyword>
<dbReference type="CDD" id="cd06173">
    <property type="entry name" value="MFS_MefA_like"/>
    <property type="match status" value="1"/>
</dbReference>
<evidence type="ECO:0000256" key="3">
    <source>
        <dbReference type="ARBA" id="ARBA00022475"/>
    </source>
</evidence>
<dbReference type="SUPFAM" id="SSF103473">
    <property type="entry name" value="MFS general substrate transporter"/>
    <property type="match status" value="1"/>
</dbReference>
<evidence type="ECO:0000259" key="8">
    <source>
        <dbReference type="PROSITE" id="PS50850"/>
    </source>
</evidence>
<dbReference type="PANTHER" id="PTHR23513">
    <property type="entry name" value="INTEGRAL MEMBRANE EFFLUX PROTEIN-RELATED"/>
    <property type="match status" value="1"/>
</dbReference>
<dbReference type="InterPro" id="IPR010290">
    <property type="entry name" value="TM_effector"/>
</dbReference>
<feature type="domain" description="Major facilitator superfamily (MFS) profile" evidence="8">
    <location>
        <begin position="219"/>
        <end position="419"/>
    </location>
</feature>
<evidence type="ECO:0000256" key="1">
    <source>
        <dbReference type="ARBA" id="ARBA00004651"/>
    </source>
</evidence>
<comment type="subcellular location">
    <subcellularLocation>
        <location evidence="1">Cell membrane</location>
        <topology evidence="1">Multi-pass membrane protein</topology>
    </subcellularLocation>
</comment>
<keyword evidence="10" id="KW-1185">Reference proteome</keyword>
<keyword evidence="2" id="KW-0813">Transport</keyword>
<keyword evidence="6 7" id="KW-0472">Membrane</keyword>